<dbReference type="Gene3D" id="3.30.700.20">
    <property type="entry name" value="Hypothetical protein ph0010, domain 1"/>
    <property type="match status" value="1"/>
</dbReference>
<dbReference type="SUPFAM" id="SSF143447">
    <property type="entry name" value="AMMECR1-like"/>
    <property type="match status" value="1"/>
</dbReference>
<evidence type="ECO:0000256" key="1">
    <source>
        <dbReference type="HAMAP-Rule" id="MF_00645"/>
    </source>
</evidence>
<dbReference type="PANTHER" id="PTHR13016">
    <property type="entry name" value="AMMECR1 HOMOLOG"/>
    <property type="match status" value="1"/>
</dbReference>
<gene>
    <name evidence="3" type="ORF">NITUZ_60097</name>
</gene>
<organism evidence="3 4">
    <name type="scientific">Candidatus Nitrosotenuis uzonensis</name>
    <dbReference type="NCBI Taxonomy" id="1407055"/>
    <lineage>
        <taxon>Archaea</taxon>
        <taxon>Nitrososphaerota</taxon>
        <taxon>Candidatus Nitrosotenuis</taxon>
    </lineage>
</organism>
<dbReference type="EMBL" id="CBTY010000011">
    <property type="protein sequence ID" value="CDI06570.1"/>
    <property type="molecule type" value="Genomic_DNA"/>
</dbReference>
<comment type="caution">
    <text evidence="3">The sequence shown here is derived from an EMBL/GenBank/DDBJ whole genome shotgun (WGS) entry which is preliminary data.</text>
</comment>
<dbReference type="STRING" id="1407055.NITUZ_60097"/>
<evidence type="ECO:0000259" key="2">
    <source>
        <dbReference type="PROSITE" id="PS51112"/>
    </source>
</evidence>
<reference evidence="3 4" key="1">
    <citation type="journal article" date="2013" name="PLoS ONE">
        <title>Enrichment and Genome Sequence of the Group I.1a Ammonia-Oxidizing Archaeon ?Ca. Nitrosotenuis uzonensis? Representing a Clade Globally.</title>
        <authorList>
            <person name="Lebedeva E.V."/>
            <person name="Hatzenpichler R."/>
            <person name="Pelletier E."/>
            <person name="Schuster N."/>
            <person name="Hauzmayer S."/>
            <person name="Bulaev A."/>
            <person name="Grigor'eva N.V."/>
            <person name="Galushko A."/>
            <person name="Schmid M."/>
            <person name="Palatinszky M."/>
            <person name="Le Paslier D."/>
            <person name="Daims H."/>
            <person name="Wagner M."/>
        </authorList>
    </citation>
    <scope>NUCLEOTIDE SEQUENCE [LARGE SCALE GENOMIC DNA]</scope>
    <source>
        <strain evidence="3 4">N4</strain>
    </source>
</reference>
<evidence type="ECO:0000313" key="4">
    <source>
        <dbReference type="Proteomes" id="UP000018159"/>
    </source>
</evidence>
<dbReference type="Gene3D" id="3.30.1490.150">
    <property type="entry name" value="Hypothetical protein ph0010, domain 2"/>
    <property type="match status" value="1"/>
</dbReference>
<dbReference type="NCBIfam" id="TIGR00296">
    <property type="entry name" value="TIGR00296 family protein"/>
    <property type="match status" value="1"/>
</dbReference>
<dbReference type="InterPro" id="IPR027623">
    <property type="entry name" value="AmmeMemoSam_A"/>
</dbReference>
<dbReference type="HAMAP" id="MF_00645">
    <property type="entry name" value="AMMECR1"/>
    <property type="match status" value="1"/>
</dbReference>
<dbReference type="AlphaFoldDB" id="V6AVD1"/>
<accession>V6AVD1</accession>
<dbReference type="PANTHER" id="PTHR13016:SF0">
    <property type="entry name" value="AMME SYNDROME CANDIDATE GENE 1 PROTEIN"/>
    <property type="match status" value="1"/>
</dbReference>
<dbReference type="InterPro" id="IPR027485">
    <property type="entry name" value="AMMECR1_N"/>
</dbReference>
<sequence>MKSMSNYKISDEDGVSLVRAARSIVTEFVKSGRKIKLDENERKRFSFECGIFVTLEKESDLRGCIGFPLPRRLDTALPEAAIAAATNDPRFPPVTVDELDKITFEVTVLTPPVELKVEPSQIPSSIKVGRDGLIVKQGPYSGLLLPQVPVEYGWNEQEFLAHTCQKAGLPQDCWKKEDTRVFSFEGIIFRESSPNGQVVRHFL</sequence>
<dbReference type="InterPro" id="IPR036071">
    <property type="entry name" value="AMMECR1_dom_sf"/>
</dbReference>
<evidence type="ECO:0000313" key="3">
    <source>
        <dbReference type="EMBL" id="CDI06570.1"/>
    </source>
</evidence>
<protein>
    <recommendedName>
        <fullName evidence="1">Protein NITUZ_60097</fullName>
    </recommendedName>
</protein>
<feature type="domain" description="AMMECR1" evidence="2">
    <location>
        <begin position="12"/>
        <end position="200"/>
    </location>
</feature>
<dbReference type="InterPro" id="IPR002733">
    <property type="entry name" value="AMMECR1_domain"/>
</dbReference>
<proteinExistence type="inferred from homology"/>
<keyword evidence="4" id="KW-1185">Reference proteome</keyword>
<dbReference type="Proteomes" id="UP000018159">
    <property type="component" value="Unassembled WGS sequence"/>
</dbReference>
<dbReference type="InterPro" id="IPR023473">
    <property type="entry name" value="AMMECR1"/>
</dbReference>
<dbReference type="PROSITE" id="PS51112">
    <property type="entry name" value="AMMECR1"/>
    <property type="match status" value="1"/>
</dbReference>
<dbReference type="InterPro" id="IPR023472">
    <property type="entry name" value="Uncharacterised_MJ0810"/>
</dbReference>
<dbReference type="Pfam" id="PF01871">
    <property type="entry name" value="AMMECR1"/>
    <property type="match status" value="1"/>
</dbReference>
<name>V6AVD1_9ARCH</name>
<dbReference type="NCBIfam" id="TIGR04335">
    <property type="entry name" value="AmmeMemoSam_A"/>
    <property type="match status" value="1"/>
</dbReference>